<gene>
    <name evidence="4" type="ORF">C4520_21820</name>
</gene>
<sequence length="530" mass="58937">MKHPARPAHRTAVPATKRGSMPVVKSGRSKVSIVIAVVIFWAVMNGQLVRKELFLTRLPTGSTSIAASLTPELSFKEQWMGIYYEGEKIGYSNTTVNRTYGSEKPGFIVLNRTFMKLMLMEQPLQVNFEGLLHTDGDFRMRAFTCKLNSADHEIQLDGRRDGNNLLLDVLSGGRVFRKTATVNEDVNISNSLTPLLYLPDLKVGVTYSIQILDPFTLSTNMAKVTVRGMEPYEFDGKEIDVYVVDTKYQGLTFTAWVTESGETLKESTPLGWTLIREDRSVAQEFRNQAGPPLRYDIAKMMAVPSDVRIDTPEQARRLEALITGIDLGQFELDGAYQTLADAKQGLIRVEMVKADPAQCVALPVSGAEFAETLSPTVFIQSDDEAIRALAAEIANGETNGLVVAERINQWLFENIDKKVTFSLPSAVEVLEKREGDCNEHTTLFVALARSLGLPAKIAIGLVYHKGSFYYHAWPEVYVGRWVAMDPTFGQSVADATHIKLLEGDLEQQARLMQIIGKIKLSIRSVSYEKA</sequence>
<dbReference type="Pfam" id="PF01841">
    <property type="entry name" value="Transglut_core"/>
    <property type="match status" value="1"/>
</dbReference>
<evidence type="ECO:0000313" key="4">
    <source>
        <dbReference type="EMBL" id="RJP13993.1"/>
    </source>
</evidence>
<name>A0A3A4MUK1_ABYX5</name>
<dbReference type="PANTHER" id="PTHR33490">
    <property type="entry name" value="BLR5614 PROTEIN-RELATED"/>
    <property type="match status" value="1"/>
</dbReference>
<dbReference type="PANTHER" id="PTHR33490:SF3">
    <property type="entry name" value="CONSERVED INTEGRAL MEMBRANE PROTEIN"/>
    <property type="match status" value="1"/>
</dbReference>
<accession>A0A3A4MUK1</accession>
<dbReference type="SUPFAM" id="SSF54001">
    <property type="entry name" value="Cysteine proteinases"/>
    <property type="match status" value="1"/>
</dbReference>
<dbReference type="InterPro" id="IPR002931">
    <property type="entry name" value="Transglutaminase-like"/>
</dbReference>
<keyword evidence="2" id="KW-1133">Transmembrane helix</keyword>
<evidence type="ECO:0000256" key="2">
    <source>
        <dbReference type="SAM" id="Phobius"/>
    </source>
</evidence>
<comment type="caution">
    <text evidence="4">The sequence shown here is derived from an EMBL/GenBank/DDBJ whole genome shotgun (WGS) entry which is preliminary data.</text>
</comment>
<protein>
    <recommendedName>
        <fullName evidence="3">Transglutaminase-like domain-containing protein</fullName>
    </recommendedName>
</protein>
<keyword evidence="2" id="KW-0812">Transmembrane</keyword>
<evidence type="ECO:0000313" key="5">
    <source>
        <dbReference type="Proteomes" id="UP000265882"/>
    </source>
</evidence>
<dbReference type="AlphaFoldDB" id="A0A3A4MUK1"/>
<keyword evidence="2" id="KW-0472">Membrane</keyword>
<dbReference type="Proteomes" id="UP000265882">
    <property type="component" value="Unassembled WGS sequence"/>
</dbReference>
<dbReference type="EMBL" id="QZKU01000145">
    <property type="protein sequence ID" value="RJP13993.1"/>
    <property type="molecule type" value="Genomic_DNA"/>
</dbReference>
<feature type="domain" description="Transglutaminase-like" evidence="3">
    <location>
        <begin position="429"/>
        <end position="488"/>
    </location>
</feature>
<dbReference type="InterPro" id="IPR038765">
    <property type="entry name" value="Papain-like_cys_pep_sf"/>
</dbReference>
<evidence type="ECO:0000259" key="3">
    <source>
        <dbReference type="SMART" id="SM00460"/>
    </source>
</evidence>
<dbReference type="Gene3D" id="3.10.620.30">
    <property type="match status" value="1"/>
</dbReference>
<feature type="transmembrane region" description="Helical" evidence="2">
    <location>
        <begin position="31"/>
        <end position="49"/>
    </location>
</feature>
<proteinExistence type="predicted"/>
<feature type="region of interest" description="Disordered" evidence="1">
    <location>
        <begin position="1"/>
        <end position="21"/>
    </location>
</feature>
<organism evidence="4 5">
    <name type="scientific">Abyssobacteria bacterium (strain SURF_5)</name>
    <dbReference type="NCBI Taxonomy" id="2093360"/>
    <lineage>
        <taxon>Bacteria</taxon>
        <taxon>Pseudomonadati</taxon>
        <taxon>Candidatus Hydrogenedentota</taxon>
        <taxon>Candidatus Abyssobacteria</taxon>
    </lineage>
</organism>
<reference evidence="4 5" key="1">
    <citation type="journal article" date="2017" name="ISME J.">
        <title>Energy and carbon metabolisms in a deep terrestrial subsurface fluid microbial community.</title>
        <authorList>
            <person name="Momper L."/>
            <person name="Jungbluth S.P."/>
            <person name="Lee M.D."/>
            <person name="Amend J.P."/>
        </authorList>
    </citation>
    <scope>NUCLEOTIDE SEQUENCE [LARGE SCALE GENOMIC DNA]</scope>
    <source>
        <strain evidence="4">SURF_5</strain>
    </source>
</reference>
<evidence type="ECO:0000256" key="1">
    <source>
        <dbReference type="SAM" id="MobiDB-lite"/>
    </source>
</evidence>
<dbReference type="SMART" id="SM00460">
    <property type="entry name" value="TGc"/>
    <property type="match status" value="1"/>
</dbReference>